<evidence type="ECO:0008006" key="4">
    <source>
        <dbReference type="Google" id="ProtNLM"/>
    </source>
</evidence>
<feature type="transmembrane region" description="Helical" evidence="1">
    <location>
        <begin position="108"/>
        <end position="130"/>
    </location>
</feature>
<gene>
    <name evidence="2" type="ORF">SAMN05444410_105115</name>
</gene>
<proteinExistence type="predicted"/>
<feature type="transmembrane region" description="Helical" evidence="1">
    <location>
        <begin position="187"/>
        <end position="207"/>
    </location>
</feature>
<feature type="transmembrane region" description="Helical" evidence="1">
    <location>
        <begin position="219"/>
        <end position="237"/>
    </location>
</feature>
<dbReference type="EMBL" id="FNNO01000005">
    <property type="protein sequence ID" value="SDW73074.1"/>
    <property type="molecule type" value="Genomic_DNA"/>
</dbReference>
<dbReference type="AlphaFoldDB" id="A0A8X8IBJ5"/>
<feature type="transmembrane region" description="Helical" evidence="1">
    <location>
        <begin position="81"/>
        <end position="102"/>
    </location>
</feature>
<evidence type="ECO:0000313" key="2">
    <source>
        <dbReference type="EMBL" id="SDW73074.1"/>
    </source>
</evidence>
<dbReference type="InterPro" id="IPR036927">
    <property type="entry name" value="Cyt_c_oxase-like_su1_sf"/>
</dbReference>
<dbReference type="Proteomes" id="UP000198711">
    <property type="component" value="Unassembled WGS sequence"/>
</dbReference>
<keyword evidence="1" id="KW-1133">Transmembrane helix</keyword>
<name>A0A8X8IBJ5_9BACT</name>
<keyword evidence="1" id="KW-0472">Membrane</keyword>
<feature type="transmembrane region" description="Helical" evidence="1">
    <location>
        <begin position="243"/>
        <end position="261"/>
    </location>
</feature>
<organism evidence="2 3">
    <name type="scientific">Hydrobacter penzbergensis</name>
    <dbReference type="NCBI Taxonomy" id="1235997"/>
    <lineage>
        <taxon>Bacteria</taxon>
        <taxon>Pseudomonadati</taxon>
        <taxon>Bacteroidota</taxon>
        <taxon>Chitinophagia</taxon>
        <taxon>Chitinophagales</taxon>
        <taxon>Chitinophagaceae</taxon>
        <taxon>Hydrobacter</taxon>
    </lineage>
</organism>
<feature type="transmembrane region" description="Helical" evidence="1">
    <location>
        <begin position="314"/>
        <end position="336"/>
    </location>
</feature>
<feature type="transmembrane region" description="Helical" evidence="1">
    <location>
        <begin position="391"/>
        <end position="410"/>
    </location>
</feature>
<dbReference type="RefSeq" id="WP_092723379.1">
    <property type="nucleotide sequence ID" value="NZ_FNNO01000005.1"/>
</dbReference>
<feature type="transmembrane region" description="Helical" evidence="1">
    <location>
        <begin position="12"/>
        <end position="36"/>
    </location>
</feature>
<feature type="transmembrane region" description="Helical" evidence="1">
    <location>
        <begin position="142"/>
        <end position="167"/>
    </location>
</feature>
<protein>
    <recommendedName>
        <fullName evidence="4">Cytochrome C oxidase subunit I</fullName>
    </recommendedName>
</protein>
<accession>A0A8X8IBJ5</accession>
<feature type="transmembrane region" description="Helical" evidence="1">
    <location>
        <begin position="365"/>
        <end position="385"/>
    </location>
</feature>
<feature type="transmembrane region" description="Helical" evidence="1">
    <location>
        <begin position="48"/>
        <end position="69"/>
    </location>
</feature>
<comment type="caution">
    <text evidence="2">The sequence shown here is derived from an EMBL/GenBank/DDBJ whole genome shotgun (WGS) entry which is preliminary data.</text>
</comment>
<dbReference type="Gene3D" id="1.20.210.10">
    <property type="entry name" value="Cytochrome c oxidase-like, subunit I domain"/>
    <property type="match status" value="1"/>
</dbReference>
<evidence type="ECO:0000256" key="1">
    <source>
        <dbReference type="SAM" id="Phobius"/>
    </source>
</evidence>
<keyword evidence="3" id="KW-1185">Reference proteome</keyword>
<keyword evidence="1" id="KW-0812">Transmembrane</keyword>
<evidence type="ECO:0000313" key="3">
    <source>
        <dbReference type="Proteomes" id="UP000198711"/>
    </source>
</evidence>
<sequence length="421" mass="46808">MIAKTTPQTIVLPFYGYAAVSLCVAMSLLCLSVQAFTGHYFHPHILAVTHSMALGWGTMMILGASYQLMPVITESDLFSETLAYVSFFAAAAGIPLLVYAFYVFDMGIPAQAGAILINVSVACYVINQVGSYTRSRHQNMHGLFMVAAACWLLLTTLVGLLLVFNFSNNVLSKDSLYYLSLHAHMGIAGWFLLMIVGVGTRLIPMFLLSKYESAHLLKIIYWFINASLIAFVILFLGQAPPDWYFVPITGLLTAILQFGYYCRRAYQERIRKTTDTPVKLSLLSIVMTFLPVLLLLSLLAAPGVSSGKLALFKAYGFVIFFGWITTLILGMTFKTLPFIIWNKRRYDAVVSDKKQGPGNLYSHKWFAAMALVYMTGFSVFLTGIFTEQISFLQTGSVLLLIASLLFNLNVAKLFMHQPVHT</sequence>
<reference evidence="2 3" key="1">
    <citation type="submission" date="2016-10" db="EMBL/GenBank/DDBJ databases">
        <authorList>
            <person name="Varghese N."/>
            <person name="Submissions S."/>
        </authorList>
    </citation>
    <scope>NUCLEOTIDE SEQUENCE [LARGE SCALE GENOMIC DNA]</scope>
    <source>
        <strain evidence="2 3">DSM 25353</strain>
    </source>
</reference>
<feature type="transmembrane region" description="Helical" evidence="1">
    <location>
        <begin position="282"/>
        <end position="302"/>
    </location>
</feature>